<gene>
    <name evidence="1" type="ORF">HPB47_004496</name>
</gene>
<accession>A0AC60PFL0</accession>
<sequence>MQSVQLQDGQDILEPCLVLLAACYLAPNSYQASAVHVHVATTVVRQPVVHHHSEVAYVPSHAHGYTIMQQKVVHPKTTVTKHDPLFGAYHEAEVHHALLGTFQDFLIVAYKITPVTALSAHSSSSKFLEATPSTDNMNTFATLVPCLVLLATSCQAGYVSPYAYHAAAVHVPVATTVVRQPVVEHHSEVAYVPPHAHGYTISQKKVVHPKTTVTKHDPFFGTHQAEVHHAPVVTGSHSSVHQSRGGHFVHRPVGTVVY</sequence>
<organism evidence="1 2">
    <name type="scientific">Ixodes persulcatus</name>
    <name type="common">Taiga tick</name>
    <dbReference type="NCBI Taxonomy" id="34615"/>
    <lineage>
        <taxon>Eukaryota</taxon>
        <taxon>Metazoa</taxon>
        <taxon>Ecdysozoa</taxon>
        <taxon>Arthropoda</taxon>
        <taxon>Chelicerata</taxon>
        <taxon>Arachnida</taxon>
        <taxon>Acari</taxon>
        <taxon>Parasitiformes</taxon>
        <taxon>Ixodida</taxon>
        <taxon>Ixodoidea</taxon>
        <taxon>Ixodidae</taxon>
        <taxon>Ixodinae</taxon>
        <taxon>Ixodes</taxon>
    </lineage>
</organism>
<keyword evidence="2" id="KW-1185">Reference proteome</keyword>
<proteinExistence type="predicted"/>
<name>A0AC60PFL0_IXOPE</name>
<protein>
    <submittedName>
        <fullName evidence="1">Uncharacterized protein</fullName>
    </submittedName>
</protein>
<dbReference type="EMBL" id="JABSTQ010010689">
    <property type="protein sequence ID" value="KAG0418922.1"/>
    <property type="molecule type" value="Genomic_DNA"/>
</dbReference>
<dbReference type="Proteomes" id="UP000805193">
    <property type="component" value="Unassembled WGS sequence"/>
</dbReference>
<reference evidence="1 2" key="1">
    <citation type="journal article" date="2020" name="Cell">
        <title>Large-Scale Comparative Analyses of Tick Genomes Elucidate Their Genetic Diversity and Vector Capacities.</title>
        <authorList>
            <consortium name="Tick Genome and Microbiome Consortium (TIGMIC)"/>
            <person name="Jia N."/>
            <person name="Wang J."/>
            <person name="Shi W."/>
            <person name="Du L."/>
            <person name="Sun Y."/>
            <person name="Zhan W."/>
            <person name="Jiang J.F."/>
            <person name="Wang Q."/>
            <person name="Zhang B."/>
            <person name="Ji P."/>
            <person name="Bell-Sakyi L."/>
            <person name="Cui X.M."/>
            <person name="Yuan T.T."/>
            <person name="Jiang B.G."/>
            <person name="Yang W.F."/>
            <person name="Lam T.T."/>
            <person name="Chang Q.C."/>
            <person name="Ding S.J."/>
            <person name="Wang X.J."/>
            <person name="Zhu J.G."/>
            <person name="Ruan X.D."/>
            <person name="Zhao L."/>
            <person name="Wei J.T."/>
            <person name="Ye R.Z."/>
            <person name="Que T.C."/>
            <person name="Du C.H."/>
            <person name="Zhou Y.H."/>
            <person name="Cheng J.X."/>
            <person name="Dai P.F."/>
            <person name="Guo W.B."/>
            <person name="Han X.H."/>
            <person name="Huang E.J."/>
            <person name="Li L.F."/>
            <person name="Wei W."/>
            <person name="Gao Y.C."/>
            <person name="Liu J.Z."/>
            <person name="Shao H.Z."/>
            <person name="Wang X."/>
            <person name="Wang C.C."/>
            <person name="Yang T.C."/>
            <person name="Huo Q.B."/>
            <person name="Li W."/>
            <person name="Chen H.Y."/>
            <person name="Chen S.E."/>
            <person name="Zhou L.G."/>
            <person name="Ni X.B."/>
            <person name="Tian J.H."/>
            <person name="Sheng Y."/>
            <person name="Liu T."/>
            <person name="Pan Y.S."/>
            <person name="Xia L.Y."/>
            <person name="Li J."/>
            <person name="Zhao F."/>
            <person name="Cao W.C."/>
        </authorList>
    </citation>
    <scope>NUCLEOTIDE SEQUENCE [LARGE SCALE GENOMIC DNA]</scope>
    <source>
        <strain evidence="1">Iper-2018</strain>
    </source>
</reference>
<evidence type="ECO:0000313" key="2">
    <source>
        <dbReference type="Proteomes" id="UP000805193"/>
    </source>
</evidence>
<evidence type="ECO:0000313" key="1">
    <source>
        <dbReference type="EMBL" id="KAG0418922.1"/>
    </source>
</evidence>
<comment type="caution">
    <text evidence="1">The sequence shown here is derived from an EMBL/GenBank/DDBJ whole genome shotgun (WGS) entry which is preliminary data.</text>
</comment>